<proteinExistence type="predicted"/>
<sequence>MAEETPSAGTFDVPSGYRCAIDHLILAARREICIFDRNLEGAGFDDPVRSEALRRLLLMGRDNRLRIVLHDTARLPRREPRLMNLLRQFSHAVSIHETEREARALYDGIMVADGAHYVHRFHFDHARGRWGLEQPEHAQELKRRFEEIWQASRPALAATTLGL</sequence>
<dbReference type="Proteomes" id="UP001482231">
    <property type="component" value="Unassembled WGS sequence"/>
</dbReference>
<feature type="domain" description="DUF7931" evidence="1">
    <location>
        <begin position="20"/>
        <end position="155"/>
    </location>
</feature>
<evidence type="ECO:0000313" key="2">
    <source>
        <dbReference type="EMBL" id="MEO1768027.1"/>
    </source>
</evidence>
<dbReference type="Pfam" id="PF25559">
    <property type="entry name" value="DUF7931"/>
    <property type="match status" value="1"/>
</dbReference>
<dbReference type="RefSeq" id="WP_347309139.1">
    <property type="nucleotide sequence ID" value="NZ_JBAJEX010000017.1"/>
</dbReference>
<reference evidence="2 3" key="1">
    <citation type="submission" date="2024-02" db="EMBL/GenBank/DDBJ databases">
        <title>New thermophilic sulfur-oxidizing bacteria from a hot springs of the Uzon caldera (Kamchatka, Russia).</title>
        <authorList>
            <person name="Dukat A.M."/>
            <person name="Elcheninov A.G."/>
            <person name="Frolov E.N."/>
        </authorList>
    </citation>
    <scope>NUCLEOTIDE SEQUENCE [LARGE SCALE GENOMIC DNA]</scope>
    <source>
        <strain evidence="2 3">AK1</strain>
    </source>
</reference>
<evidence type="ECO:0000313" key="3">
    <source>
        <dbReference type="Proteomes" id="UP001482231"/>
    </source>
</evidence>
<organism evidence="2 3">
    <name type="scientific">Thiobacter aerophilum</name>
    <dbReference type="NCBI Taxonomy" id="3121275"/>
    <lineage>
        <taxon>Bacteria</taxon>
        <taxon>Pseudomonadati</taxon>
        <taxon>Pseudomonadota</taxon>
        <taxon>Betaproteobacteria</taxon>
        <taxon>Burkholderiales</taxon>
        <taxon>Thiobacteraceae</taxon>
        <taxon>Thiobacter</taxon>
    </lineage>
</organism>
<name>A0ABV0EJL6_9BURK</name>
<dbReference type="InterPro" id="IPR057691">
    <property type="entry name" value="DUF7931"/>
</dbReference>
<accession>A0ABV0EJL6</accession>
<dbReference type="EMBL" id="JBAJEX010000017">
    <property type="protein sequence ID" value="MEO1768027.1"/>
    <property type="molecule type" value="Genomic_DNA"/>
</dbReference>
<gene>
    <name evidence="2" type="ORF">V6E02_12510</name>
</gene>
<comment type="caution">
    <text evidence="2">The sequence shown here is derived from an EMBL/GenBank/DDBJ whole genome shotgun (WGS) entry which is preliminary data.</text>
</comment>
<evidence type="ECO:0000259" key="1">
    <source>
        <dbReference type="Pfam" id="PF25559"/>
    </source>
</evidence>
<protein>
    <recommendedName>
        <fullName evidence="1">DUF7931 domain-containing protein</fullName>
    </recommendedName>
</protein>
<keyword evidence="3" id="KW-1185">Reference proteome</keyword>